<dbReference type="InterPro" id="IPR015590">
    <property type="entry name" value="Aldehyde_DH_dom"/>
</dbReference>
<evidence type="ECO:0000256" key="1">
    <source>
        <dbReference type="ARBA" id="ARBA00009986"/>
    </source>
</evidence>
<name>A0A1G8EEI3_9BACI</name>
<dbReference type="InterPro" id="IPR029510">
    <property type="entry name" value="Ald_DH_CS_GLU"/>
</dbReference>
<feature type="active site" evidence="4">
    <location>
        <position position="253"/>
    </location>
</feature>
<dbReference type="InterPro" id="IPR016162">
    <property type="entry name" value="Ald_DH_N"/>
</dbReference>
<dbReference type="Gene3D" id="3.40.605.10">
    <property type="entry name" value="Aldehyde Dehydrogenase, Chain A, domain 1"/>
    <property type="match status" value="1"/>
</dbReference>
<dbReference type="GO" id="GO:0016620">
    <property type="term" value="F:oxidoreductase activity, acting on the aldehyde or oxo group of donors, NAD or NADP as acceptor"/>
    <property type="evidence" value="ECO:0007669"/>
    <property type="project" value="InterPro"/>
</dbReference>
<dbReference type="Pfam" id="PF00171">
    <property type="entry name" value="Aldedh"/>
    <property type="match status" value="1"/>
</dbReference>
<accession>A0A1G8EEI3</accession>
<evidence type="ECO:0000256" key="5">
    <source>
        <dbReference type="RuleBase" id="RU003345"/>
    </source>
</evidence>
<sequence>METYQNLHQHYIAGKWRDGGGSSINEVTNPYSGEVLGKIKMATADDIDEAYTSARNAQTEWAKRNPFERSSIIEKAVHILEERREEIVEHLIEEGGSSHLKANVEIDFVIAITREASSFPLRMDGQIVPSLIAGKENRIYRKPLGVVGVIGPFNFPMYLAMRSVAPALAAGNGVVVKPDRQTAVTGGFLIAKVFEEAGIPKGLLNVLVPDRKETGDAFVEHPIPRLISFTGSTPVGRHIGELCGKHIKKAVLELGGNNALIVLHDADIDRAAGSALFGKFMHNGQVCMAINRIIVHRDKYEEFVQKFVDSVKKIKVGDPKNKENLIGPLINRKSVDGILENIEKAKSQGAEIVLEGKAEGNILHPYVLTGTNDVATAKNEMFGPVATIIPADSDEEAVHIANDTQYGLSGAVHAGSVERGVEVAKQLHTGMVHVNDQSVNDEPLIAFGGEKDSGLGRFGGEWSLEEFTTVQWISVQNEKRDNPFETDYLD</sequence>
<proteinExistence type="inferred from homology"/>
<dbReference type="InterPro" id="IPR016163">
    <property type="entry name" value="Ald_DH_C"/>
</dbReference>
<dbReference type="Gene3D" id="3.40.309.10">
    <property type="entry name" value="Aldehyde Dehydrogenase, Chain A, domain 2"/>
    <property type="match status" value="1"/>
</dbReference>
<dbReference type="RefSeq" id="WP_091273159.1">
    <property type="nucleotide sequence ID" value="NZ_FNDK01000009.1"/>
</dbReference>
<keyword evidence="3" id="KW-0520">NAD</keyword>
<dbReference type="PANTHER" id="PTHR42986:SF1">
    <property type="entry name" value="BENZALDEHYDE DEHYDROGENASE YFMT"/>
    <property type="match status" value="1"/>
</dbReference>
<reference evidence="7 8" key="1">
    <citation type="submission" date="2016-10" db="EMBL/GenBank/DDBJ databases">
        <authorList>
            <person name="de Groot N.N."/>
        </authorList>
    </citation>
    <scope>NUCLEOTIDE SEQUENCE [LARGE SCALE GENOMIC DNA]</scope>
    <source>
        <strain evidence="7 8">DSM 21632</strain>
    </source>
</reference>
<gene>
    <name evidence="7" type="ORF">SAMN05192534_10960</name>
</gene>
<dbReference type="PANTHER" id="PTHR42986">
    <property type="entry name" value="BENZALDEHYDE DEHYDROGENASE YFMT"/>
    <property type="match status" value="1"/>
</dbReference>
<dbReference type="STRING" id="568899.SAMN05192534_10960"/>
<evidence type="ECO:0000256" key="2">
    <source>
        <dbReference type="ARBA" id="ARBA00023002"/>
    </source>
</evidence>
<dbReference type="Proteomes" id="UP000199163">
    <property type="component" value="Unassembled WGS sequence"/>
</dbReference>
<dbReference type="InterPro" id="IPR016160">
    <property type="entry name" value="Ald_DH_CS_CYS"/>
</dbReference>
<evidence type="ECO:0000313" key="8">
    <source>
        <dbReference type="Proteomes" id="UP000199163"/>
    </source>
</evidence>
<keyword evidence="2 5" id="KW-0560">Oxidoreductase</keyword>
<protein>
    <submittedName>
        <fullName evidence="7">Aldehyde dehydrogenase (NAD+)</fullName>
    </submittedName>
</protein>
<dbReference type="EMBL" id="FNDK01000009">
    <property type="protein sequence ID" value="SDH68275.1"/>
    <property type="molecule type" value="Genomic_DNA"/>
</dbReference>
<dbReference type="SUPFAM" id="SSF53720">
    <property type="entry name" value="ALDH-like"/>
    <property type="match status" value="1"/>
</dbReference>
<evidence type="ECO:0000256" key="3">
    <source>
        <dbReference type="ARBA" id="ARBA00023027"/>
    </source>
</evidence>
<keyword evidence="8" id="KW-1185">Reference proteome</keyword>
<dbReference type="PROSITE" id="PS00070">
    <property type="entry name" value="ALDEHYDE_DEHYDR_CYS"/>
    <property type="match status" value="1"/>
</dbReference>
<evidence type="ECO:0000313" key="7">
    <source>
        <dbReference type="EMBL" id="SDH68275.1"/>
    </source>
</evidence>
<organism evidence="7 8">
    <name type="scientific">Alteribacillus persepolensis</name>
    <dbReference type="NCBI Taxonomy" id="568899"/>
    <lineage>
        <taxon>Bacteria</taxon>
        <taxon>Bacillati</taxon>
        <taxon>Bacillota</taxon>
        <taxon>Bacilli</taxon>
        <taxon>Bacillales</taxon>
        <taxon>Bacillaceae</taxon>
        <taxon>Alteribacillus</taxon>
    </lineage>
</organism>
<dbReference type="CDD" id="cd07151">
    <property type="entry name" value="ALDH_HBenzADH"/>
    <property type="match status" value="1"/>
</dbReference>
<evidence type="ECO:0000256" key="4">
    <source>
        <dbReference type="PROSITE-ProRule" id="PRU10007"/>
    </source>
</evidence>
<dbReference type="PROSITE" id="PS00687">
    <property type="entry name" value="ALDEHYDE_DEHYDR_GLU"/>
    <property type="match status" value="1"/>
</dbReference>
<comment type="similarity">
    <text evidence="1 5">Belongs to the aldehyde dehydrogenase family.</text>
</comment>
<feature type="domain" description="Aldehyde dehydrogenase" evidence="6">
    <location>
        <begin position="16"/>
        <end position="473"/>
    </location>
</feature>
<dbReference type="AlphaFoldDB" id="A0A1G8EEI3"/>
<dbReference type="FunFam" id="3.40.309.10:FF:000009">
    <property type="entry name" value="Aldehyde dehydrogenase A"/>
    <property type="match status" value="1"/>
</dbReference>
<dbReference type="InterPro" id="IPR016161">
    <property type="entry name" value="Ald_DH/histidinol_DH"/>
</dbReference>
<dbReference type="OrthoDB" id="9762913at2"/>
<evidence type="ECO:0000259" key="6">
    <source>
        <dbReference type="Pfam" id="PF00171"/>
    </source>
</evidence>